<keyword evidence="2" id="KW-0812">Transmembrane</keyword>
<dbReference type="AlphaFoldDB" id="A0A8K0UJX3"/>
<dbReference type="OrthoDB" id="10261212at2759"/>
<dbReference type="EMBL" id="JAEVFJ010000026">
    <property type="protein sequence ID" value="KAH8094508.1"/>
    <property type="molecule type" value="Genomic_DNA"/>
</dbReference>
<dbReference type="InterPro" id="IPR007518">
    <property type="entry name" value="MINDY"/>
</dbReference>
<comment type="caution">
    <text evidence="4">The sequence shown here is derived from an EMBL/GenBank/DDBJ whole genome shotgun (WGS) entry which is preliminary data.</text>
</comment>
<dbReference type="GO" id="GO:1990380">
    <property type="term" value="F:K48-linked deubiquitinase activity"/>
    <property type="evidence" value="ECO:0007669"/>
    <property type="project" value="InterPro"/>
</dbReference>
<proteinExistence type="predicted"/>
<reference evidence="4" key="1">
    <citation type="journal article" date="2021" name="New Phytol.">
        <title>Evolutionary innovations through gain and loss of genes in the ectomycorrhizal Boletales.</title>
        <authorList>
            <person name="Wu G."/>
            <person name="Miyauchi S."/>
            <person name="Morin E."/>
            <person name="Kuo A."/>
            <person name="Drula E."/>
            <person name="Varga T."/>
            <person name="Kohler A."/>
            <person name="Feng B."/>
            <person name="Cao Y."/>
            <person name="Lipzen A."/>
            <person name="Daum C."/>
            <person name="Hundley H."/>
            <person name="Pangilinan J."/>
            <person name="Johnson J."/>
            <person name="Barry K."/>
            <person name="LaButti K."/>
            <person name="Ng V."/>
            <person name="Ahrendt S."/>
            <person name="Min B."/>
            <person name="Choi I.G."/>
            <person name="Park H."/>
            <person name="Plett J.M."/>
            <person name="Magnuson J."/>
            <person name="Spatafora J.W."/>
            <person name="Nagy L.G."/>
            <person name="Henrissat B."/>
            <person name="Grigoriev I.V."/>
            <person name="Yang Z.L."/>
            <person name="Xu J."/>
            <person name="Martin F.M."/>
        </authorList>
    </citation>
    <scope>NUCLEOTIDE SEQUENCE</scope>
    <source>
        <strain evidence="4">KKN 215</strain>
    </source>
</reference>
<evidence type="ECO:0000313" key="5">
    <source>
        <dbReference type="Proteomes" id="UP000813824"/>
    </source>
</evidence>
<gene>
    <name evidence="4" type="ORF">BXZ70DRAFT_908913</name>
</gene>
<feature type="region of interest" description="Disordered" evidence="1">
    <location>
        <begin position="1"/>
        <end position="23"/>
    </location>
</feature>
<evidence type="ECO:0000256" key="1">
    <source>
        <dbReference type="SAM" id="MobiDB-lite"/>
    </source>
</evidence>
<dbReference type="GO" id="GO:0005829">
    <property type="term" value="C:cytosol"/>
    <property type="evidence" value="ECO:0007669"/>
    <property type="project" value="TreeGrafter"/>
</dbReference>
<accession>A0A8K0UJX3</accession>
<keyword evidence="5" id="KW-1185">Reference proteome</keyword>
<dbReference type="GO" id="GO:0004843">
    <property type="term" value="F:cysteine-type deubiquitinase activity"/>
    <property type="evidence" value="ECO:0007669"/>
    <property type="project" value="InterPro"/>
</dbReference>
<evidence type="ECO:0000313" key="4">
    <source>
        <dbReference type="EMBL" id="KAH8094508.1"/>
    </source>
</evidence>
<feature type="domain" description="MINDY deubiquitinase" evidence="3">
    <location>
        <begin position="35"/>
        <end position="359"/>
    </location>
</feature>
<name>A0A8K0UJX3_9AGAR</name>
<dbReference type="GO" id="GO:0016807">
    <property type="term" value="F:cysteine-type carboxypeptidase activity"/>
    <property type="evidence" value="ECO:0007669"/>
    <property type="project" value="TreeGrafter"/>
</dbReference>
<dbReference type="PANTHER" id="PTHR18063:SF6">
    <property type="entry name" value="UBIQUITIN CARBOXYL-TERMINAL HYDROLASE"/>
    <property type="match status" value="1"/>
</dbReference>
<dbReference type="InterPro" id="IPR033979">
    <property type="entry name" value="MINDY_domain"/>
</dbReference>
<feature type="region of interest" description="Disordered" evidence="1">
    <location>
        <begin position="407"/>
        <end position="426"/>
    </location>
</feature>
<dbReference type="GO" id="GO:0071944">
    <property type="term" value="C:cell periphery"/>
    <property type="evidence" value="ECO:0007669"/>
    <property type="project" value="TreeGrafter"/>
</dbReference>
<evidence type="ECO:0000256" key="2">
    <source>
        <dbReference type="SAM" id="Phobius"/>
    </source>
</evidence>
<feature type="compositionally biased region" description="Polar residues" evidence="1">
    <location>
        <begin position="1"/>
        <end position="11"/>
    </location>
</feature>
<evidence type="ECO:0000259" key="3">
    <source>
        <dbReference type="Pfam" id="PF04424"/>
    </source>
</evidence>
<sequence length="452" mass="49148">MSSSSSQQQLTPDADEAASIQQNQHQHRQSIEEVWFLKEITFRYPPNSTDAAPKRVKIITQNFNGPCSFIAICNILILRGDIEILPYGRENVSYEFLSQLVGEYLLLTCPDVDISAALSIMPYTRKGMDLNPLFTGATSFRPAGATGGELKLFAQANIKLVHGWLVDPDSPEYPVLQRTKDYDSAVNLIAEADHVANGNLVVAEGESSHYDDVPQLGGSSSAAAGSSAGGSFSGAAGSSSSAGGAVSGTSSAIRAHNGLSLDDKRKIEDAIAIRTFIDHTQSQLTYYGLFTLASLLAPGALVALFRNSHLSVLYKSANPEDSALYTLVTDYVFLHEPSVVWERIEDVEGGASTFVDSDFVRSSPAGGDYAGHTAESALAAMESHMASLTLTPEEQADAQLARQLQHMEDEGEHELRARNRQARMEKEQQRILDEAKRFKPKTKKKDRDCIIM</sequence>
<keyword evidence="2" id="KW-0472">Membrane</keyword>
<keyword evidence="2" id="KW-1133">Transmembrane helix</keyword>
<feature type="transmembrane region" description="Helical" evidence="2">
    <location>
        <begin position="284"/>
        <end position="305"/>
    </location>
</feature>
<organism evidence="4 5">
    <name type="scientific">Cristinia sonorae</name>
    <dbReference type="NCBI Taxonomy" id="1940300"/>
    <lineage>
        <taxon>Eukaryota</taxon>
        <taxon>Fungi</taxon>
        <taxon>Dikarya</taxon>
        <taxon>Basidiomycota</taxon>
        <taxon>Agaricomycotina</taxon>
        <taxon>Agaricomycetes</taxon>
        <taxon>Agaricomycetidae</taxon>
        <taxon>Agaricales</taxon>
        <taxon>Pleurotineae</taxon>
        <taxon>Stephanosporaceae</taxon>
        <taxon>Cristinia</taxon>
    </lineage>
</organism>
<protein>
    <recommendedName>
        <fullName evidence="3">MINDY deubiquitinase domain-containing protein</fullName>
    </recommendedName>
</protein>
<dbReference type="PANTHER" id="PTHR18063">
    <property type="entry name" value="NF-E2 INDUCIBLE PROTEIN"/>
    <property type="match status" value="1"/>
</dbReference>
<dbReference type="Pfam" id="PF04424">
    <property type="entry name" value="MINDY_DUB"/>
    <property type="match status" value="1"/>
</dbReference>
<dbReference type="Proteomes" id="UP000813824">
    <property type="component" value="Unassembled WGS sequence"/>
</dbReference>
<dbReference type="GO" id="GO:0071108">
    <property type="term" value="P:protein K48-linked deubiquitination"/>
    <property type="evidence" value="ECO:0007669"/>
    <property type="project" value="TreeGrafter"/>
</dbReference>